<organism evidence="1">
    <name type="scientific">Pararge aegeria</name>
    <name type="common">speckled wood butterfly</name>
    <dbReference type="NCBI Taxonomy" id="116150"/>
    <lineage>
        <taxon>Eukaryota</taxon>
        <taxon>Metazoa</taxon>
        <taxon>Ecdysozoa</taxon>
        <taxon>Arthropoda</taxon>
        <taxon>Hexapoda</taxon>
        <taxon>Insecta</taxon>
        <taxon>Pterygota</taxon>
        <taxon>Neoptera</taxon>
        <taxon>Endopterygota</taxon>
        <taxon>Lepidoptera</taxon>
        <taxon>Glossata</taxon>
        <taxon>Ditrysia</taxon>
        <taxon>Papilionoidea</taxon>
        <taxon>Nymphalidae</taxon>
        <taxon>Satyrinae</taxon>
        <taxon>Satyrini</taxon>
        <taxon>Parargina</taxon>
        <taxon>Pararge</taxon>
    </lineage>
</organism>
<dbReference type="EMBL" id="GAIX01000957">
    <property type="protein sequence ID" value="JAA91603.1"/>
    <property type="molecule type" value="Transcribed_RNA"/>
</dbReference>
<proteinExistence type="predicted"/>
<reference evidence="1" key="1">
    <citation type="journal article" date="2013" name="BMC Genomics">
        <title>Unscrambling butterfly oogenesis.</title>
        <authorList>
            <person name="Carter J.M."/>
            <person name="Baker S.C."/>
            <person name="Pink R."/>
            <person name="Carter D.R."/>
            <person name="Collins A."/>
            <person name="Tomlin J."/>
            <person name="Gibbs M."/>
            <person name="Breuker C.J."/>
        </authorList>
    </citation>
    <scope>NUCLEOTIDE SEQUENCE</scope>
    <source>
        <tissue evidence="1">Ovary</tissue>
    </source>
</reference>
<dbReference type="InterPro" id="IPR038765">
    <property type="entry name" value="Papain-like_cys_pep_sf"/>
</dbReference>
<sequence length="80" mass="9079">MPIIKMDPSCCIGFYLATHSDFETFVNVISSFLVPQGVSSCIEYPIFTIHNGSRSTVMNPPNIRYSIFESDHHWVTPNIQ</sequence>
<reference evidence="1" key="2">
    <citation type="submission" date="2013-05" db="EMBL/GenBank/DDBJ databases">
        <authorList>
            <person name="Carter J.-M."/>
            <person name="Baker S.C."/>
            <person name="Pink R."/>
            <person name="Carter D.R.F."/>
            <person name="Collins A."/>
            <person name="Tomlin J."/>
            <person name="Gibbs M."/>
            <person name="Breuker C.J."/>
        </authorList>
    </citation>
    <scope>NUCLEOTIDE SEQUENCE</scope>
    <source>
        <tissue evidence="1">Ovary</tissue>
    </source>
</reference>
<evidence type="ECO:0000313" key="1">
    <source>
        <dbReference type="EMBL" id="JAA91603.1"/>
    </source>
</evidence>
<dbReference type="AlphaFoldDB" id="S4PNB1"/>
<dbReference type="SUPFAM" id="SSF54001">
    <property type="entry name" value="Cysteine proteinases"/>
    <property type="match status" value="1"/>
</dbReference>
<accession>S4PNB1</accession>
<protein>
    <submittedName>
        <fullName evidence="1">Autophagy-specific gene 4 protein</fullName>
    </submittedName>
</protein>
<feature type="non-terminal residue" evidence="1">
    <location>
        <position position="80"/>
    </location>
</feature>
<name>S4PNB1_9NEOP</name>